<dbReference type="AlphaFoldDB" id="Q2GDJ3"/>
<feature type="domain" description="Cytochrome c assembly protein" evidence="4">
    <location>
        <begin position="80"/>
        <end position="284"/>
    </location>
</feature>
<evidence type="ECO:0000256" key="3">
    <source>
        <dbReference type="SAM" id="Phobius"/>
    </source>
</evidence>
<dbReference type="STRING" id="222891.NSE_0572"/>
<dbReference type="Proteomes" id="UP000001942">
    <property type="component" value="Chromosome"/>
</dbReference>
<feature type="transmembrane region" description="Helical" evidence="3">
    <location>
        <begin position="592"/>
        <end position="610"/>
    </location>
</feature>
<feature type="transmembrane region" description="Helical" evidence="3">
    <location>
        <begin position="78"/>
        <end position="101"/>
    </location>
</feature>
<keyword evidence="3" id="KW-0812">Transmembrane</keyword>
<evidence type="ECO:0000259" key="4">
    <source>
        <dbReference type="Pfam" id="PF01578"/>
    </source>
</evidence>
<evidence type="ECO:0000256" key="1">
    <source>
        <dbReference type="ARBA" id="ARBA00009186"/>
    </source>
</evidence>
<protein>
    <submittedName>
        <fullName evidence="6">Cytochrome c-type biogenesis protein, CcmF/CycK/CcsA family</fullName>
    </submittedName>
</protein>
<comment type="similarity">
    <text evidence="1">Belongs to the CcmF/CycK/Ccl1/NrfE/CcsA family.</text>
</comment>
<feature type="transmembrane region" description="Helical" evidence="3">
    <location>
        <begin position="13"/>
        <end position="31"/>
    </location>
</feature>
<sequence length="611" mass="68757">MVPSSCISMLTTIHYYLGTILLFLSLFSSLVRKPGTLFFLNSIIFIILFHAHLSNNFLLQSVYSSSHTNLPLYYKLVASWTTHEGSMILWNWSLSLYLFIFSRKYRNSQIYQAVITIQSYIASIFLLFTIYSSNPFKLFILAPSEGAGLNPILQDTALMIHPPILYLGYVGTSICFSIAIAVLLTGKSGKEEFKLLNFFLLLAFIFLTSGIALGGWWSYRELGWGGFWSWDPVENISLFPYLVILGAIHSSFLSIKKWKSKALSIGLSILGFVTATFGTFITRMGITDSLHTFNTNTESGIYLLIITSLLSLTSAVIFIAKFRTLSSTDVSSNSNTESRDYLMSAQSILCLGLFIVLLLTTFAPKFSQIFGYDSIYIMQSFYNTVSGEVAGTLAVCICLFIVLTSKERCTKFIVLTLAAIVLSLGNFVNILTAFLSISGMMTMLSLLTKHVKDLQQEDSIKGIFRTKKNAFFLTHFGFGLFLYAVAGFASNSLENKQYFQIGEQRIVKQHIIKLTDFDKINNDLFSGIRATFTINGRAKLEPELRFYKYENTLNTESDTFHCLLSDIQILVTGIDKTLGLAVEIYYRDKIQLIWLGLVLIILGTTHKLFIR</sequence>
<feature type="transmembrane region" description="Helical" evidence="3">
    <location>
        <begin position="164"/>
        <end position="184"/>
    </location>
</feature>
<dbReference type="KEGG" id="nse:NSE_0572"/>
<evidence type="ECO:0000256" key="2">
    <source>
        <dbReference type="ARBA" id="ARBA00022748"/>
    </source>
</evidence>
<dbReference type="GO" id="GO:0017004">
    <property type="term" value="P:cytochrome complex assembly"/>
    <property type="evidence" value="ECO:0007669"/>
    <property type="project" value="UniProtKB-KW"/>
</dbReference>
<dbReference type="GO" id="GO:0015232">
    <property type="term" value="F:heme transmembrane transporter activity"/>
    <property type="evidence" value="ECO:0007669"/>
    <property type="project" value="InterPro"/>
</dbReference>
<dbReference type="EMBL" id="CP000237">
    <property type="protein sequence ID" value="ABD46073.1"/>
    <property type="molecule type" value="Genomic_DNA"/>
</dbReference>
<dbReference type="PANTHER" id="PTHR43653">
    <property type="entry name" value="CYTOCHROME C ASSEMBLY PROTEIN-RELATED"/>
    <property type="match status" value="1"/>
</dbReference>
<feature type="transmembrane region" description="Helical" evidence="3">
    <location>
        <begin position="409"/>
        <end position="425"/>
    </location>
</feature>
<evidence type="ECO:0000313" key="7">
    <source>
        <dbReference type="Proteomes" id="UP000001942"/>
    </source>
</evidence>
<dbReference type="Pfam" id="PF01578">
    <property type="entry name" value="Cytochrom_C_asm"/>
    <property type="match status" value="1"/>
</dbReference>
<feature type="transmembrane region" description="Helical" evidence="3">
    <location>
        <begin position="238"/>
        <end position="255"/>
    </location>
</feature>
<feature type="transmembrane region" description="Helical" evidence="3">
    <location>
        <begin position="341"/>
        <end position="361"/>
    </location>
</feature>
<dbReference type="Pfam" id="PF16327">
    <property type="entry name" value="CcmF_C"/>
    <property type="match status" value="1"/>
</dbReference>
<dbReference type="PANTHER" id="PTHR43653:SF1">
    <property type="entry name" value="CYTOCHROME C-TYPE BIOGENESIS PROTEIN CCMF"/>
    <property type="match status" value="1"/>
</dbReference>
<keyword evidence="7" id="KW-1185">Reference proteome</keyword>
<evidence type="ECO:0000259" key="5">
    <source>
        <dbReference type="Pfam" id="PF16327"/>
    </source>
</evidence>
<dbReference type="GO" id="GO:0016020">
    <property type="term" value="C:membrane"/>
    <property type="evidence" value="ECO:0007669"/>
    <property type="project" value="InterPro"/>
</dbReference>
<feature type="transmembrane region" description="Helical" evidence="3">
    <location>
        <begin position="38"/>
        <end position="58"/>
    </location>
</feature>
<feature type="transmembrane region" description="Helical" evidence="3">
    <location>
        <begin position="381"/>
        <end position="402"/>
    </location>
</feature>
<feature type="domain" description="Cytochrome c-type biogenesis protein CcmF C-terminal" evidence="5">
    <location>
        <begin position="318"/>
        <end position="606"/>
    </location>
</feature>
<feature type="transmembrane region" description="Helical" evidence="3">
    <location>
        <begin position="196"/>
        <end position="218"/>
    </location>
</feature>
<accession>Q2GDJ3</accession>
<keyword evidence="3" id="KW-0472">Membrane</keyword>
<dbReference type="GO" id="GO:0020037">
    <property type="term" value="F:heme binding"/>
    <property type="evidence" value="ECO:0007669"/>
    <property type="project" value="InterPro"/>
</dbReference>
<dbReference type="InterPro" id="IPR032523">
    <property type="entry name" value="CcmF_C"/>
</dbReference>
<feature type="transmembrane region" description="Helical" evidence="3">
    <location>
        <begin position="301"/>
        <end position="320"/>
    </location>
</feature>
<name>Q2GDJ3_EHRS3</name>
<dbReference type="HOGENOM" id="CLU_015041_3_0_5"/>
<feature type="transmembrane region" description="Helical" evidence="3">
    <location>
        <begin position="262"/>
        <end position="281"/>
    </location>
</feature>
<dbReference type="eggNOG" id="COG1138">
    <property type="taxonomic scope" value="Bacteria"/>
</dbReference>
<dbReference type="InterPro" id="IPR003567">
    <property type="entry name" value="Cyt_c_biogenesis"/>
</dbReference>
<evidence type="ECO:0000313" key="6">
    <source>
        <dbReference type="EMBL" id="ABD46073.1"/>
    </source>
</evidence>
<feature type="transmembrane region" description="Helical" evidence="3">
    <location>
        <begin position="113"/>
        <end position="131"/>
    </location>
</feature>
<gene>
    <name evidence="6" type="ordered locus">NSE_0572</name>
</gene>
<keyword evidence="2" id="KW-0201">Cytochrome c-type biogenesis</keyword>
<dbReference type="InterPro" id="IPR002541">
    <property type="entry name" value="Cyt_c_assembly"/>
</dbReference>
<keyword evidence="3" id="KW-1133">Transmembrane helix</keyword>
<dbReference type="PRINTS" id="PR01410">
    <property type="entry name" value="CCBIOGENESIS"/>
</dbReference>
<organism evidence="6 7">
    <name type="scientific">Ehrlichia sennetsu (strain ATCC VR-367 / Miyayama)</name>
    <name type="common">Neorickettsia sennetsu</name>
    <dbReference type="NCBI Taxonomy" id="222891"/>
    <lineage>
        <taxon>Bacteria</taxon>
        <taxon>Pseudomonadati</taxon>
        <taxon>Pseudomonadota</taxon>
        <taxon>Alphaproteobacteria</taxon>
        <taxon>Rickettsiales</taxon>
        <taxon>Anaplasmataceae</taxon>
        <taxon>Ehrlichia</taxon>
    </lineage>
</organism>
<feature type="transmembrane region" description="Helical" evidence="3">
    <location>
        <begin position="469"/>
        <end position="489"/>
    </location>
</feature>
<reference evidence="6 7" key="1">
    <citation type="journal article" date="2006" name="PLoS Genet.">
        <title>Comparative genomics of emerging human ehrlichiosis agents.</title>
        <authorList>
            <person name="Dunning Hotopp J.C."/>
            <person name="Lin M."/>
            <person name="Madupu R."/>
            <person name="Crabtree J."/>
            <person name="Angiuoli S.V."/>
            <person name="Eisen J.A."/>
            <person name="Seshadri R."/>
            <person name="Ren Q."/>
            <person name="Wu M."/>
            <person name="Utterback T.R."/>
            <person name="Smith S."/>
            <person name="Lewis M."/>
            <person name="Khouri H."/>
            <person name="Zhang C."/>
            <person name="Niu H."/>
            <person name="Lin Q."/>
            <person name="Ohashi N."/>
            <person name="Zhi N."/>
            <person name="Nelson W."/>
            <person name="Brinkac L.M."/>
            <person name="Dodson R.J."/>
            <person name="Rosovitz M.J."/>
            <person name="Sundaram J."/>
            <person name="Daugherty S.C."/>
            <person name="Davidsen T."/>
            <person name="Durkin A.S."/>
            <person name="Gwinn M."/>
            <person name="Haft D.H."/>
            <person name="Selengut J.D."/>
            <person name="Sullivan S.A."/>
            <person name="Zafar N."/>
            <person name="Zhou L."/>
            <person name="Benahmed F."/>
            <person name="Forberger H."/>
            <person name="Halpin R."/>
            <person name="Mulligan S."/>
            <person name="Robinson J."/>
            <person name="White O."/>
            <person name="Rikihisa Y."/>
            <person name="Tettelin H."/>
        </authorList>
    </citation>
    <scope>NUCLEOTIDE SEQUENCE [LARGE SCALE GENOMIC DNA]</scope>
    <source>
        <strain evidence="7">ATCC VR-367 / Miyayama</strain>
    </source>
</reference>
<proteinExistence type="inferred from homology"/>